<comment type="cofactor">
    <cofactor evidence="1 7 9">
        <name>FMN</name>
        <dbReference type="ChEBI" id="CHEBI:58210"/>
    </cofactor>
</comment>
<gene>
    <name evidence="11" type="ORF">SAMN05216233_111144</name>
</gene>
<reference evidence="11 12" key="1">
    <citation type="submission" date="2016-10" db="EMBL/GenBank/DDBJ databases">
        <authorList>
            <person name="de Groot N.N."/>
        </authorList>
    </citation>
    <scope>NUCLEOTIDE SEQUENCE [LARGE SCALE GENOMIC DNA]</scope>
    <source>
        <strain evidence="11 12">AA1</strain>
    </source>
</reference>
<dbReference type="EMBL" id="FMUX01000011">
    <property type="protein sequence ID" value="SCY55158.1"/>
    <property type="molecule type" value="Genomic_DNA"/>
</dbReference>
<accession>A0A1G5GWZ4</accession>
<dbReference type="GO" id="GO:0017150">
    <property type="term" value="F:tRNA dihydrouridine synthase activity"/>
    <property type="evidence" value="ECO:0007669"/>
    <property type="project" value="InterPro"/>
</dbReference>
<feature type="binding site" evidence="9">
    <location>
        <position position="152"/>
    </location>
    <ligand>
        <name>FMN</name>
        <dbReference type="ChEBI" id="CHEBI:58210"/>
    </ligand>
</feature>
<dbReference type="CDD" id="cd02801">
    <property type="entry name" value="DUS_like_FMN"/>
    <property type="match status" value="1"/>
</dbReference>
<protein>
    <recommendedName>
        <fullName evidence="7">tRNA-dihydrouridine synthase</fullName>
        <ecNumber evidence="7">1.3.1.-</ecNumber>
    </recommendedName>
</protein>
<dbReference type="GO" id="GO:0050660">
    <property type="term" value="F:flavin adenine dinucleotide binding"/>
    <property type="evidence" value="ECO:0007669"/>
    <property type="project" value="InterPro"/>
</dbReference>
<evidence type="ECO:0000313" key="12">
    <source>
        <dbReference type="Proteomes" id="UP000198870"/>
    </source>
</evidence>
<feature type="active site" description="Proton donor" evidence="8">
    <location>
        <position position="113"/>
    </location>
</feature>
<feature type="binding site" evidence="9">
    <location>
        <position position="83"/>
    </location>
    <ligand>
        <name>FMN</name>
        <dbReference type="ChEBI" id="CHEBI:58210"/>
    </ligand>
</feature>
<feature type="domain" description="DUS-like FMN-binding" evidence="10">
    <location>
        <begin position="25"/>
        <end position="260"/>
    </location>
</feature>
<keyword evidence="5" id="KW-0521">NADP</keyword>
<organism evidence="11 12">
    <name type="scientific">Desulfoluna spongiiphila</name>
    <dbReference type="NCBI Taxonomy" id="419481"/>
    <lineage>
        <taxon>Bacteria</taxon>
        <taxon>Pseudomonadati</taxon>
        <taxon>Thermodesulfobacteriota</taxon>
        <taxon>Desulfobacteria</taxon>
        <taxon>Desulfobacterales</taxon>
        <taxon>Desulfolunaceae</taxon>
        <taxon>Desulfoluna</taxon>
    </lineage>
</organism>
<dbReference type="PIRSF" id="PIRSF006621">
    <property type="entry name" value="Dus"/>
    <property type="match status" value="1"/>
</dbReference>
<dbReference type="InterPro" id="IPR013785">
    <property type="entry name" value="Aldolase_TIM"/>
</dbReference>
<dbReference type="InterPro" id="IPR018517">
    <property type="entry name" value="tRNA_hU_synthase_CS"/>
</dbReference>
<keyword evidence="2 7" id="KW-0285">Flavoprotein</keyword>
<evidence type="ECO:0000256" key="6">
    <source>
        <dbReference type="ARBA" id="ARBA00023002"/>
    </source>
</evidence>
<dbReference type="PANTHER" id="PTHR45846:SF1">
    <property type="entry name" value="TRNA-DIHYDROURIDINE(47) SYNTHASE [NAD(P)(+)]-LIKE"/>
    <property type="match status" value="1"/>
</dbReference>
<evidence type="ECO:0000256" key="1">
    <source>
        <dbReference type="ARBA" id="ARBA00001917"/>
    </source>
</evidence>
<dbReference type="Gene3D" id="3.20.20.70">
    <property type="entry name" value="Aldolase class I"/>
    <property type="match status" value="1"/>
</dbReference>
<dbReference type="InterPro" id="IPR035587">
    <property type="entry name" value="DUS-like_FMN-bd"/>
</dbReference>
<evidence type="ECO:0000256" key="5">
    <source>
        <dbReference type="ARBA" id="ARBA00022857"/>
    </source>
</evidence>
<dbReference type="Proteomes" id="UP000198870">
    <property type="component" value="Unassembled WGS sequence"/>
</dbReference>
<dbReference type="Pfam" id="PF01207">
    <property type="entry name" value="Dus"/>
    <property type="match status" value="1"/>
</dbReference>
<sequence>MTTIPETIKTPITIGGKEIPNRLFLAPLAGLGHVAMRQIIDEFGSCGLFFSEMCSARALPGENRLISPMFRWRDQEAKRLVMQIVGAAPLDMALAAERIEKEGLFGVDINFGCSVAGICKKESGAAVLRDPDRAEAIVREVRNATTLPLFVKYRTGWTDDPVFAADMARRFEDAGADALVFHPRVSPDRRSRPPKWQHIKAVKESVAIPVFGNGNVFTPADLARMVDTTGCDGVSLGRIAIARPFVFAEMLEGKTFGPEIYPQVALRFLDLVEEAFDAGYAVRLFKKFVLYFAANFKFGHPVFKQLAYADTLDGLRENVHQTFAEPLDLASTPNLNLFTG</sequence>
<evidence type="ECO:0000256" key="8">
    <source>
        <dbReference type="PIRSR" id="PIRSR006621-1"/>
    </source>
</evidence>
<evidence type="ECO:0000256" key="7">
    <source>
        <dbReference type="PIRNR" id="PIRNR006621"/>
    </source>
</evidence>
<dbReference type="PANTHER" id="PTHR45846">
    <property type="entry name" value="TRNA-DIHYDROURIDINE(47) SYNTHASE [NAD(P)(+)]-LIKE"/>
    <property type="match status" value="1"/>
</dbReference>
<evidence type="ECO:0000259" key="10">
    <source>
        <dbReference type="Pfam" id="PF01207"/>
    </source>
</evidence>
<dbReference type="AlphaFoldDB" id="A0A1G5GWZ4"/>
<dbReference type="RefSeq" id="WP_092211731.1">
    <property type="nucleotide sequence ID" value="NZ_FMUX01000011.1"/>
</dbReference>
<proteinExistence type="inferred from homology"/>
<feature type="binding site" evidence="9">
    <location>
        <position position="182"/>
    </location>
    <ligand>
        <name>FMN</name>
        <dbReference type="ChEBI" id="CHEBI:58210"/>
    </ligand>
</feature>
<feature type="binding site" evidence="9">
    <location>
        <begin position="237"/>
        <end position="238"/>
    </location>
    <ligand>
        <name>FMN</name>
        <dbReference type="ChEBI" id="CHEBI:58210"/>
    </ligand>
</feature>
<evidence type="ECO:0000256" key="4">
    <source>
        <dbReference type="ARBA" id="ARBA00022694"/>
    </source>
</evidence>
<dbReference type="SUPFAM" id="SSF51395">
    <property type="entry name" value="FMN-linked oxidoreductases"/>
    <property type="match status" value="1"/>
</dbReference>
<dbReference type="PROSITE" id="PS01136">
    <property type="entry name" value="UPF0034"/>
    <property type="match status" value="1"/>
</dbReference>
<keyword evidence="4 7" id="KW-0819">tRNA processing</keyword>
<evidence type="ECO:0000313" key="11">
    <source>
        <dbReference type="EMBL" id="SCY55158.1"/>
    </source>
</evidence>
<name>A0A1G5GWZ4_9BACT</name>
<dbReference type="STRING" id="419481.SAMN05216233_111144"/>
<dbReference type="EC" id="1.3.1.-" evidence="7"/>
<dbReference type="InterPro" id="IPR001269">
    <property type="entry name" value="DUS_fam"/>
</dbReference>
<evidence type="ECO:0000256" key="9">
    <source>
        <dbReference type="PIRSR" id="PIRSR006621-2"/>
    </source>
</evidence>
<keyword evidence="9" id="KW-0547">Nucleotide-binding</keyword>
<evidence type="ECO:0000256" key="3">
    <source>
        <dbReference type="ARBA" id="ARBA00022643"/>
    </source>
</evidence>
<keyword evidence="6 7" id="KW-0560">Oxidoreductase</keyword>
<evidence type="ECO:0000256" key="2">
    <source>
        <dbReference type="ARBA" id="ARBA00022630"/>
    </source>
</evidence>
<keyword evidence="12" id="KW-1185">Reference proteome</keyword>
<comment type="similarity">
    <text evidence="7">Belongs to the dus family.</text>
</comment>
<keyword evidence="3 7" id="KW-0288">FMN</keyword>
<dbReference type="GO" id="GO:0003723">
    <property type="term" value="F:RNA binding"/>
    <property type="evidence" value="ECO:0007669"/>
    <property type="project" value="TreeGrafter"/>
</dbReference>
<comment type="function">
    <text evidence="7">Catalyzes the synthesis of 5,6-dihydrouridine (D), a modified base found in the D-loop of most tRNAs, via the reduction of the C5-C6 double bond in target uridines.</text>
</comment>
<dbReference type="OrthoDB" id="9764501at2"/>